<feature type="compositionally biased region" description="Acidic residues" evidence="1">
    <location>
        <begin position="78"/>
        <end position="87"/>
    </location>
</feature>
<protein>
    <submittedName>
        <fullName evidence="2">Uncharacterized protein</fullName>
    </submittedName>
</protein>
<gene>
    <name evidence="2" type="ORF">PAXINDRAFT_19433</name>
</gene>
<feature type="region of interest" description="Disordered" evidence="1">
    <location>
        <begin position="22"/>
        <end position="88"/>
    </location>
</feature>
<dbReference type="Proteomes" id="UP000053647">
    <property type="component" value="Unassembled WGS sequence"/>
</dbReference>
<dbReference type="AlphaFoldDB" id="A0A0C9SWU8"/>
<evidence type="ECO:0000313" key="2">
    <source>
        <dbReference type="EMBL" id="KIJ07365.1"/>
    </source>
</evidence>
<name>A0A0C9SWU8_PAXIN</name>
<reference evidence="3" key="2">
    <citation type="submission" date="2015-01" db="EMBL/GenBank/DDBJ databases">
        <title>Evolutionary Origins and Diversification of the Mycorrhizal Mutualists.</title>
        <authorList>
            <consortium name="DOE Joint Genome Institute"/>
            <consortium name="Mycorrhizal Genomics Consortium"/>
            <person name="Kohler A."/>
            <person name="Kuo A."/>
            <person name="Nagy L.G."/>
            <person name="Floudas D."/>
            <person name="Copeland A."/>
            <person name="Barry K.W."/>
            <person name="Cichocki N."/>
            <person name="Veneault-Fourrey C."/>
            <person name="LaButti K."/>
            <person name="Lindquist E.A."/>
            <person name="Lipzen A."/>
            <person name="Lundell T."/>
            <person name="Morin E."/>
            <person name="Murat C."/>
            <person name="Riley R."/>
            <person name="Ohm R."/>
            <person name="Sun H."/>
            <person name="Tunlid A."/>
            <person name="Henrissat B."/>
            <person name="Grigoriev I.V."/>
            <person name="Hibbett D.S."/>
            <person name="Martin F."/>
        </authorList>
    </citation>
    <scope>NUCLEOTIDE SEQUENCE [LARGE SCALE GENOMIC DNA]</scope>
    <source>
        <strain evidence="3">ATCC 200175</strain>
    </source>
</reference>
<dbReference type="EMBL" id="KN819917">
    <property type="protein sequence ID" value="KIJ07365.1"/>
    <property type="molecule type" value="Genomic_DNA"/>
</dbReference>
<evidence type="ECO:0000256" key="1">
    <source>
        <dbReference type="SAM" id="MobiDB-lite"/>
    </source>
</evidence>
<proteinExistence type="predicted"/>
<dbReference type="HOGENOM" id="CLU_1171281_0_0_1"/>
<accession>A0A0C9SWU8</accession>
<reference evidence="2 3" key="1">
    <citation type="submission" date="2014-06" db="EMBL/GenBank/DDBJ databases">
        <authorList>
            <consortium name="DOE Joint Genome Institute"/>
            <person name="Kuo A."/>
            <person name="Kohler A."/>
            <person name="Nagy L.G."/>
            <person name="Floudas D."/>
            <person name="Copeland A."/>
            <person name="Barry K.W."/>
            <person name="Cichocki N."/>
            <person name="Veneault-Fourrey C."/>
            <person name="LaButti K."/>
            <person name="Lindquist E.A."/>
            <person name="Lipzen A."/>
            <person name="Lundell T."/>
            <person name="Morin E."/>
            <person name="Murat C."/>
            <person name="Sun H."/>
            <person name="Tunlid A."/>
            <person name="Henrissat B."/>
            <person name="Grigoriev I.V."/>
            <person name="Hibbett D.S."/>
            <person name="Martin F."/>
            <person name="Nordberg H.P."/>
            <person name="Cantor M.N."/>
            <person name="Hua S.X."/>
        </authorList>
    </citation>
    <scope>NUCLEOTIDE SEQUENCE [LARGE SCALE GENOMIC DNA]</scope>
    <source>
        <strain evidence="2 3">ATCC 200175</strain>
    </source>
</reference>
<sequence length="271" mass="30482">MQPNIFSATKKQVTKLTDKARAALEDKLDSVSSKKRRNDEHTHTKKSHVDVGSVGRHPNKETPDQETTTHKRRRVEIEEVEDDEEDDLQHQACQLSSDSDVILIEDNDGRSMGHAAMRSTATQSMERAAKTGTRTTVESIKALTPKEELEKMLKDCNSPIYAFFEPTPTIEDVGGRRSHVFKCCARGCKATVRRYLDTTDARSTGNMRKHAKKCWGDEVLKAADSVKSATEVRENIVGSILRTGSITRAFERKGQGKVTYSHRQHTRVETK</sequence>
<dbReference type="OrthoDB" id="2677917at2759"/>
<feature type="compositionally biased region" description="Basic and acidic residues" evidence="1">
    <location>
        <begin position="58"/>
        <end position="69"/>
    </location>
</feature>
<organism evidence="2 3">
    <name type="scientific">Paxillus involutus ATCC 200175</name>
    <dbReference type="NCBI Taxonomy" id="664439"/>
    <lineage>
        <taxon>Eukaryota</taxon>
        <taxon>Fungi</taxon>
        <taxon>Dikarya</taxon>
        <taxon>Basidiomycota</taxon>
        <taxon>Agaricomycotina</taxon>
        <taxon>Agaricomycetes</taxon>
        <taxon>Agaricomycetidae</taxon>
        <taxon>Boletales</taxon>
        <taxon>Paxilineae</taxon>
        <taxon>Paxillaceae</taxon>
        <taxon>Paxillus</taxon>
    </lineage>
</organism>
<keyword evidence="3" id="KW-1185">Reference proteome</keyword>
<evidence type="ECO:0000313" key="3">
    <source>
        <dbReference type="Proteomes" id="UP000053647"/>
    </source>
</evidence>